<protein>
    <submittedName>
        <fullName evidence="6">Myo-inositol 2-dehydrogenase / D-chiro-inositol 1-dehydrogenase</fullName>
    </submittedName>
</protein>
<keyword evidence="7" id="KW-1185">Reference proteome</keyword>
<keyword evidence="2" id="KW-0560">Oxidoreductase</keyword>
<dbReference type="RefSeq" id="WP_074698892.1">
    <property type="nucleotide sequence ID" value="NZ_CP018863.1"/>
</dbReference>
<dbReference type="EMBL" id="FNKH01000002">
    <property type="protein sequence ID" value="SDQ26949.1"/>
    <property type="molecule type" value="Genomic_DNA"/>
</dbReference>
<organism evidence="6 7">
    <name type="scientific">Crystallibacter crystallopoietes</name>
    <dbReference type="NCBI Taxonomy" id="37928"/>
    <lineage>
        <taxon>Bacteria</taxon>
        <taxon>Bacillati</taxon>
        <taxon>Actinomycetota</taxon>
        <taxon>Actinomycetes</taxon>
        <taxon>Micrococcales</taxon>
        <taxon>Micrococcaceae</taxon>
        <taxon>Crystallibacter</taxon>
    </lineage>
</organism>
<feature type="domain" description="GFO/IDH/MocA-like oxidoreductase" evidence="5">
    <location>
        <begin position="136"/>
        <end position="256"/>
    </location>
</feature>
<feature type="domain" description="Gfo/Idh/MocA-like oxidoreductase N-terminal" evidence="4">
    <location>
        <begin position="6"/>
        <end position="128"/>
    </location>
</feature>
<dbReference type="SUPFAM" id="SSF51735">
    <property type="entry name" value="NAD(P)-binding Rossmann-fold domains"/>
    <property type="match status" value="1"/>
</dbReference>
<evidence type="ECO:0000256" key="2">
    <source>
        <dbReference type="ARBA" id="ARBA00023002"/>
    </source>
</evidence>
<name>A0A1H0ZHZ1_9MICC</name>
<dbReference type="KEGG" id="acry:AC20117_15445"/>
<dbReference type="AlphaFoldDB" id="A0A1H0ZHZ1"/>
<dbReference type="InterPro" id="IPR000683">
    <property type="entry name" value="Gfo/Idh/MocA-like_OxRdtase_N"/>
</dbReference>
<comment type="similarity">
    <text evidence="1">Belongs to the Gfo/Idh/MocA family.</text>
</comment>
<dbReference type="OrthoDB" id="256869at2"/>
<dbReference type="Gene3D" id="3.30.360.10">
    <property type="entry name" value="Dihydrodipicolinate Reductase, domain 2"/>
    <property type="match status" value="1"/>
</dbReference>
<dbReference type="SUPFAM" id="SSF55347">
    <property type="entry name" value="Glyceraldehyde-3-phosphate dehydrogenase-like, C-terminal domain"/>
    <property type="match status" value="1"/>
</dbReference>
<dbReference type="PANTHER" id="PTHR42840:SF3">
    <property type="entry name" value="BINDING ROSSMANN FOLD OXIDOREDUCTASE, PUTATIVE (AFU_ORTHOLOGUE AFUA_2G10240)-RELATED"/>
    <property type="match status" value="1"/>
</dbReference>
<dbReference type="STRING" id="37928.SAMN04489742_0367"/>
<evidence type="ECO:0000256" key="3">
    <source>
        <dbReference type="ARBA" id="ARBA00023027"/>
    </source>
</evidence>
<dbReference type="Gene3D" id="3.40.50.720">
    <property type="entry name" value="NAD(P)-binding Rossmann-like Domain"/>
    <property type="match status" value="1"/>
</dbReference>
<gene>
    <name evidence="6" type="ORF">SAMN04489742_0367</name>
</gene>
<evidence type="ECO:0000259" key="4">
    <source>
        <dbReference type="Pfam" id="PF01408"/>
    </source>
</evidence>
<evidence type="ECO:0000256" key="1">
    <source>
        <dbReference type="ARBA" id="ARBA00010928"/>
    </source>
</evidence>
<dbReference type="GO" id="GO:0000166">
    <property type="term" value="F:nucleotide binding"/>
    <property type="evidence" value="ECO:0007669"/>
    <property type="project" value="InterPro"/>
</dbReference>
<reference evidence="6 7" key="1">
    <citation type="submission" date="2016-10" db="EMBL/GenBank/DDBJ databases">
        <authorList>
            <person name="de Groot N.N."/>
        </authorList>
    </citation>
    <scope>NUCLEOTIDE SEQUENCE [LARGE SCALE GENOMIC DNA]</scope>
    <source>
        <strain evidence="6 7">DSM 20117</strain>
    </source>
</reference>
<proteinExistence type="inferred from homology"/>
<dbReference type="InterPro" id="IPR055170">
    <property type="entry name" value="GFO_IDH_MocA-like_dom"/>
</dbReference>
<dbReference type="PANTHER" id="PTHR42840">
    <property type="entry name" value="NAD(P)-BINDING ROSSMANN-FOLD SUPERFAMILY PROTEIN-RELATED"/>
    <property type="match status" value="1"/>
</dbReference>
<dbReference type="Proteomes" id="UP000181917">
    <property type="component" value="Unassembled WGS sequence"/>
</dbReference>
<dbReference type="InterPro" id="IPR036291">
    <property type="entry name" value="NAD(P)-bd_dom_sf"/>
</dbReference>
<keyword evidence="3" id="KW-0520">NAD</keyword>
<evidence type="ECO:0000313" key="7">
    <source>
        <dbReference type="Proteomes" id="UP000181917"/>
    </source>
</evidence>
<dbReference type="Pfam" id="PF22725">
    <property type="entry name" value="GFO_IDH_MocA_C3"/>
    <property type="match status" value="1"/>
</dbReference>
<sequence>MKTLTLGLVGVGRIGQMHAQNLLTVRDQVAARGVQLEIVLADAAPETARQVADRFGLRATESVDTLISEGIDGLVIATNTATHPDLIRAGLAAGIPVFCEKPVSSDVVGALPLLKEIEAASGVVQIGHQRRFDVGYQEAKRRFDAGDLGWLHGLRAVSGDAFPPPVEYLATSGGIFRDMAVHDFDVIRWLTGQEIVEVYARGTNNGDPEIGAVGDVDTAQATLTLADGTVAMATATRYNGAGHDVRLDVQGSKDTVVVGLDDRSALRSAEPDVGFPAGTAHQTFAERFVDAYVAELVAFVELVLGERENPCTPFDAVAASLVADAAQLSLARSEPVAVPALRDVLDGTAEPVPAVDLVPFSA</sequence>
<evidence type="ECO:0000259" key="5">
    <source>
        <dbReference type="Pfam" id="PF22725"/>
    </source>
</evidence>
<dbReference type="GO" id="GO:0016491">
    <property type="term" value="F:oxidoreductase activity"/>
    <property type="evidence" value="ECO:0007669"/>
    <property type="project" value="UniProtKB-KW"/>
</dbReference>
<accession>A0A1H0ZHZ1</accession>
<dbReference type="Pfam" id="PF01408">
    <property type="entry name" value="GFO_IDH_MocA"/>
    <property type="match status" value="1"/>
</dbReference>
<evidence type="ECO:0000313" key="6">
    <source>
        <dbReference type="EMBL" id="SDQ26949.1"/>
    </source>
</evidence>